<gene>
    <name evidence="6" type="ORF">B7P33_06280</name>
</gene>
<dbReference type="Gene3D" id="1.10.10.10">
    <property type="entry name" value="Winged helix-like DNA-binding domain superfamily/Winged helix DNA-binding domain"/>
    <property type="match status" value="1"/>
</dbReference>
<evidence type="ECO:0008006" key="8">
    <source>
        <dbReference type="Google" id="ProtNLM"/>
    </source>
</evidence>
<evidence type="ECO:0000256" key="1">
    <source>
        <dbReference type="ARBA" id="ARBA00023015"/>
    </source>
</evidence>
<dbReference type="EMBL" id="NBWU01000002">
    <property type="protein sequence ID" value="PCE64774.1"/>
    <property type="molecule type" value="Genomic_DNA"/>
</dbReference>
<dbReference type="SUPFAM" id="SSF51206">
    <property type="entry name" value="cAMP-binding domain-like"/>
    <property type="match status" value="1"/>
</dbReference>
<protein>
    <recommendedName>
        <fullName evidence="8">Crp/Fnr family transcriptional regulator</fullName>
    </recommendedName>
</protein>
<proteinExistence type="predicted"/>
<dbReference type="GO" id="GO:0006355">
    <property type="term" value="P:regulation of DNA-templated transcription"/>
    <property type="evidence" value="ECO:0007669"/>
    <property type="project" value="InterPro"/>
</dbReference>
<feature type="domain" description="HTH crp-type" evidence="5">
    <location>
        <begin position="141"/>
        <end position="207"/>
    </location>
</feature>
<dbReference type="SMART" id="SM00419">
    <property type="entry name" value="HTH_CRP"/>
    <property type="match status" value="1"/>
</dbReference>
<dbReference type="OrthoDB" id="9776746at2"/>
<dbReference type="InterPro" id="IPR036390">
    <property type="entry name" value="WH_DNA-bd_sf"/>
</dbReference>
<dbReference type="InterPro" id="IPR014710">
    <property type="entry name" value="RmlC-like_jellyroll"/>
</dbReference>
<dbReference type="SUPFAM" id="SSF46785">
    <property type="entry name" value="Winged helix' DNA-binding domain"/>
    <property type="match status" value="1"/>
</dbReference>
<dbReference type="PROSITE" id="PS50042">
    <property type="entry name" value="CNMP_BINDING_3"/>
    <property type="match status" value="1"/>
</dbReference>
<keyword evidence="3" id="KW-0804">Transcription</keyword>
<dbReference type="GO" id="GO:0003677">
    <property type="term" value="F:DNA binding"/>
    <property type="evidence" value="ECO:0007669"/>
    <property type="project" value="UniProtKB-KW"/>
</dbReference>
<keyword evidence="7" id="KW-1185">Reference proteome</keyword>
<organism evidence="6 7">
    <name type="scientific">Sediminicola luteus</name>
    <dbReference type="NCBI Taxonomy" id="319238"/>
    <lineage>
        <taxon>Bacteria</taxon>
        <taxon>Pseudomonadati</taxon>
        <taxon>Bacteroidota</taxon>
        <taxon>Flavobacteriia</taxon>
        <taxon>Flavobacteriales</taxon>
        <taxon>Flavobacteriaceae</taxon>
        <taxon>Sediminicola</taxon>
    </lineage>
</organism>
<evidence type="ECO:0000256" key="3">
    <source>
        <dbReference type="ARBA" id="ARBA00023163"/>
    </source>
</evidence>
<dbReference type="AlphaFoldDB" id="A0A2A4G9Y4"/>
<evidence type="ECO:0000259" key="5">
    <source>
        <dbReference type="PROSITE" id="PS51063"/>
    </source>
</evidence>
<dbReference type="PROSITE" id="PS51063">
    <property type="entry name" value="HTH_CRP_2"/>
    <property type="match status" value="1"/>
</dbReference>
<evidence type="ECO:0000313" key="6">
    <source>
        <dbReference type="EMBL" id="PCE64774.1"/>
    </source>
</evidence>
<evidence type="ECO:0000256" key="2">
    <source>
        <dbReference type="ARBA" id="ARBA00023125"/>
    </source>
</evidence>
<dbReference type="InterPro" id="IPR012318">
    <property type="entry name" value="HTH_CRP"/>
</dbReference>
<dbReference type="Pfam" id="PF13545">
    <property type="entry name" value="HTH_Crp_2"/>
    <property type="match status" value="1"/>
</dbReference>
<dbReference type="RefSeq" id="WP_097440054.1">
    <property type="nucleotide sequence ID" value="NZ_KZ300476.1"/>
</dbReference>
<dbReference type="InterPro" id="IPR018490">
    <property type="entry name" value="cNMP-bd_dom_sf"/>
</dbReference>
<dbReference type="Proteomes" id="UP000219559">
    <property type="component" value="Unassembled WGS sequence"/>
</dbReference>
<feature type="domain" description="Cyclic nucleotide-binding" evidence="4">
    <location>
        <begin position="17"/>
        <end position="64"/>
    </location>
</feature>
<name>A0A2A4G9Y4_9FLAO</name>
<keyword evidence="2" id="KW-0238">DNA-binding</keyword>
<dbReference type="CDD" id="cd00038">
    <property type="entry name" value="CAP_ED"/>
    <property type="match status" value="1"/>
</dbReference>
<evidence type="ECO:0000313" key="7">
    <source>
        <dbReference type="Proteomes" id="UP000219559"/>
    </source>
</evidence>
<comment type="caution">
    <text evidence="6">The sequence shown here is derived from an EMBL/GenBank/DDBJ whole genome shotgun (WGS) entry which is preliminary data.</text>
</comment>
<dbReference type="Pfam" id="PF00027">
    <property type="entry name" value="cNMP_binding"/>
    <property type="match status" value="1"/>
</dbReference>
<keyword evidence="1" id="KW-0805">Transcription regulation</keyword>
<evidence type="ECO:0000259" key="4">
    <source>
        <dbReference type="PROSITE" id="PS50042"/>
    </source>
</evidence>
<dbReference type="InterPro" id="IPR000595">
    <property type="entry name" value="cNMP-bd_dom"/>
</dbReference>
<reference evidence="6 7" key="1">
    <citation type="submission" date="2017-04" db="EMBL/GenBank/DDBJ databases">
        <title>A new member of the family Flavobacteriaceae isolated from ascidians.</title>
        <authorList>
            <person name="Chen L."/>
        </authorList>
    </citation>
    <scope>NUCLEOTIDE SEQUENCE [LARGE SCALE GENOMIC DNA]</scope>
    <source>
        <strain evidence="6 7">HQA918</strain>
    </source>
</reference>
<dbReference type="Gene3D" id="2.60.120.10">
    <property type="entry name" value="Jelly Rolls"/>
    <property type="match status" value="1"/>
</dbReference>
<dbReference type="InterPro" id="IPR036388">
    <property type="entry name" value="WH-like_DNA-bd_sf"/>
</dbReference>
<sequence>MEFPPLPLFTEVELKSEIARVATFKKVPKGETLIRQGQYLKVLPIVVSGAIRVFQTFEDREILLYYVRANETCIMSLTACLFNNESASYAITDAPTQVLYIPSDYITDWQTRYPSWNKFILAAYRNRYDELLHEFTDAVFKKMDERVLDYLRNYRDTHSVHTIPISHQALALELGTTRVVISRILKSFELEGLIGLHRGSITLKKPF</sequence>
<accession>A0A2A4G9Y4</accession>